<evidence type="ECO:0000256" key="3">
    <source>
        <dbReference type="ARBA" id="ARBA00022729"/>
    </source>
</evidence>
<keyword evidence="8" id="KW-1185">Reference proteome</keyword>
<dbReference type="Pfam" id="PF07813">
    <property type="entry name" value="LTXXQ"/>
    <property type="match status" value="1"/>
</dbReference>
<keyword evidence="4" id="KW-0574">Periplasm</keyword>
<evidence type="ECO:0000256" key="5">
    <source>
        <dbReference type="SAM" id="MobiDB-lite"/>
    </source>
</evidence>
<reference evidence="8" key="1">
    <citation type="submission" date="2016-10" db="EMBL/GenBank/DDBJ databases">
        <authorList>
            <person name="Varghese N."/>
            <person name="Submissions S."/>
        </authorList>
    </citation>
    <scope>NUCLEOTIDE SEQUENCE [LARGE SCALE GENOMIC DNA]</scope>
    <source>
        <strain evidence="8">DSM 23317</strain>
    </source>
</reference>
<dbReference type="OrthoDB" id="6227479at2"/>
<feature type="region of interest" description="Disordered" evidence="5">
    <location>
        <begin position="32"/>
        <end position="53"/>
    </location>
</feature>
<keyword evidence="3 6" id="KW-0732">Signal</keyword>
<dbReference type="PANTHER" id="PTHR38102">
    <property type="entry name" value="PERIPLASMIC CHAPERONE SPY"/>
    <property type="match status" value="1"/>
</dbReference>
<feature type="chain" id="PRO_5011689983" evidence="6">
    <location>
        <begin position="24"/>
        <end position="164"/>
    </location>
</feature>
<gene>
    <name evidence="7" type="ORF">SAMN04488540_11544</name>
</gene>
<protein>
    <submittedName>
        <fullName evidence="7">Protein CpxP</fullName>
    </submittedName>
</protein>
<evidence type="ECO:0000256" key="6">
    <source>
        <dbReference type="SAM" id="SignalP"/>
    </source>
</evidence>
<dbReference type="PIRSF" id="PIRSF034445">
    <property type="entry name" value="CpxP_Spy"/>
    <property type="match status" value="1"/>
</dbReference>
<dbReference type="Gene3D" id="1.20.120.1490">
    <property type="match status" value="1"/>
</dbReference>
<dbReference type="Proteomes" id="UP000199527">
    <property type="component" value="Unassembled WGS sequence"/>
</dbReference>
<feature type="signal peptide" evidence="6">
    <location>
        <begin position="1"/>
        <end position="23"/>
    </location>
</feature>
<evidence type="ECO:0000256" key="2">
    <source>
        <dbReference type="ARBA" id="ARBA00008441"/>
    </source>
</evidence>
<dbReference type="InterPro" id="IPR012899">
    <property type="entry name" value="LTXXQ"/>
</dbReference>
<sequence>MKTAKRVVLASVAAVALAATAVAGVAAQDKNHGGGFHDGHHNQGKHDRGGRGHDIRKMLRSLDLSDEQKQQVRDIMTQARDHRVKPDIEAVKLHKEKRQQLMDNPEFNADLANELIQYRQARLAERQLQQMQTHHKIYQVLTTEQKQQLAERQAQKMGRMMDKF</sequence>
<proteinExistence type="inferred from homology"/>
<comment type="similarity">
    <text evidence="2">Belongs to the CpxP/Spy family.</text>
</comment>
<comment type="subcellular location">
    <subcellularLocation>
        <location evidence="1">Periplasm</location>
    </subcellularLocation>
</comment>
<evidence type="ECO:0000256" key="4">
    <source>
        <dbReference type="ARBA" id="ARBA00022764"/>
    </source>
</evidence>
<dbReference type="AlphaFoldDB" id="A0A1G8XIG9"/>
<evidence type="ECO:0000313" key="8">
    <source>
        <dbReference type="Proteomes" id="UP000199527"/>
    </source>
</evidence>
<name>A0A1G8XIG9_9GAMM</name>
<accession>A0A1G8XIG9</accession>
<dbReference type="GO" id="GO:0030288">
    <property type="term" value="C:outer membrane-bounded periplasmic space"/>
    <property type="evidence" value="ECO:0007669"/>
    <property type="project" value="TreeGrafter"/>
</dbReference>
<dbReference type="RefSeq" id="WP_090366979.1">
    <property type="nucleotide sequence ID" value="NZ_FNEM01000015.1"/>
</dbReference>
<evidence type="ECO:0000313" key="7">
    <source>
        <dbReference type="EMBL" id="SDJ90217.1"/>
    </source>
</evidence>
<dbReference type="GO" id="GO:0051082">
    <property type="term" value="F:unfolded protein binding"/>
    <property type="evidence" value="ECO:0007669"/>
    <property type="project" value="TreeGrafter"/>
</dbReference>
<dbReference type="PANTHER" id="PTHR38102:SF1">
    <property type="entry name" value="PERIPLASMIC CHAPERONE SPY"/>
    <property type="match status" value="1"/>
</dbReference>
<organism evidence="7 8">
    <name type="scientific">Ferrimonas sediminum</name>
    <dbReference type="NCBI Taxonomy" id="718193"/>
    <lineage>
        <taxon>Bacteria</taxon>
        <taxon>Pseudomonadati</taxon>
        <taxon>Pseudomonadota</taxon>
        <taxon>Gammaproteobacteria</taxon>
        <taxon>Alteromonadales</taxon>
        <taxon>Ferrimonadaceae</taxon>
        <taxon>Ferrimonas</taxon>
    </lineage>
</organism>
<dbReference type="InterPro" id="IPR052211">
    <property type="entry name" value="Cpx_auxiliary_protein"/>
</dbReference>
<dbReference type="EMBL" id="FNEM01000015">
    <property type="protein sequence ID" value="SDJ90217.1"/>
    <property type="molecule type" value="Genomic_DNA"/>
</dbReference>
<evidence type="ECO:0000256" key="1">
    <source>
        <dbReference type="ARBA" id="ARBA00004418"/>
    </source>
</evidence>